<feature type="region of interest" description="Disordered" evidence="1">
    <location>
        <begin position="315"/>
        <end position="358"/>
    </location>
</feature>
<proteinExistence type="predicted"/>
<dbReference type="EMBL" id="HACL01000294">
    <property type="protein sequence ID" value="CFW94588.1"/>
    <property type="molecule type" value="Transcribed_RNA"/>
</dbReference>
<evidence type="ECO:0000313" key="2">
    <source>
        <dbReference type="EMBL" id="CFW94588.1"/>
    </source>
</evidence>
<organism evidence="2">
    <name type="scientific">Anopheles gambiae</name>
    <name type="common">African malaria mosquito</name>
    <dbReference type="NCBI Taxonomy" id="7165"/>
    <lineage>
        <taxon>Eukaryota</taxon>
        <taxon>Metazoa</taxon>
        <taxon>Ecdysozoa</taxon>
        <taxon>Arthropoda</taxon>
        <taxon>Hexapoda</taxon>
        <taxon>Insecta</taxon>
        <taxon>Pterygota</taxon>
        <taxon>Neoptera</taxon>
        <taxon>Endopterygota</taxon>
        <taxon>Diptera</taxon>
        <taxon>Nematocera</taxon>
        <taxon>Culicoidea</taxon>
        <taxon>Culicidae</taxon>
        <taxon>Anophelinae</taxon>
        <taxon>Anopheles</taxon>
    </lineage>
</organism>
<evidence type="ECO:0000256" key="1">
    <source>
        <dbReference type="SAM" id="MobiDB-lite"/>
    </source>
</evidence>
<protein>
    <submittedName>
        <fullName evidence="2">Uncharacterized protein</fullName>
    </submittedName>
</protein>
<sequence>MDPAITTIRVDFSKVPYKPTYVEALKFIVDNLKLSPKEDLLRVHLRTSTLCAFVDVKDANTAIRVVEQNDERNIIEYKGKRYTIPVTMEDGSVVVKLHDLSGRVQDEEIKEFFGEYGTVREVKEGVWGKGLPTEGLPNGFRYVTMVITKPIPSYVTIAGIKTLTTHRGQRPTCRYCDEGVHFGMTCVNNRKFMQQVLESGEGMGNEARATYACATKIGARPAKISVNERLAVVSNTELETDKQDEMECESVALSEETTPKKQTGKSSSGFQKPSENIGVSKDSVSASSSSAVTIKHAYVSVKALTEAACTLPNDRNMEESVTEEEELSETIKIGEKRPRGRPKKIIKLVENQSRDSST</sequence>
<reference evidence="2" key="1">
    <citation type="submission" date="2015-03" db="EMBL/GenBank/DDBJ databases">
        <title>Long non-coding RNA discovery across the genus Anopheles reveals conserved secondary structures within and beyond the Gambiae complex.</title>
        <authorList>
            <person name="Jenkins A."/>
            <person name="Waterhouse R."/>
            <person name="Muskavitch M."/>
        </authorList>
    </citation>
    <scope>NUCLEOTIDE SEQUENCE</scope>
    <source>
        <tissue evidence="2">Whole body</tissue>
    </source>
</reference>
<feature type="compositionally biased region" description="Polar residues" evidence="1">
    <location>
        <begin position="260"/>
        <end position="274"/>
    </location>
</feature>
<dbReference type="VEuPathDB" id="VectorBase:AGAMI1_012232"/>
<name>A0A0E4C7B9_ANOGA</name>
<accession>A0A0E4C7B9</accession>
<feature type="region of interest" description="Disordered" evidence="1">
    <location>
        <begin position="237"/>
        <end position="286"/>
    </location>
</feature>
<dbReference type="AlphaFoldDB" id="A0A0E4C7B9"/>